<feature type="region of interest" description="Disordered" evidence="1">
    <location>
        <begin position="1"/>
        <end position="131"/>
    </location>
</feature>
<organism evidence="3 4">
    <name type="scientific">Cyphellophora attinorum</name>
    <dbReference type="NCBI Taxonomy" id="1664694"/>
    <lineage>
        <taxon>Eukaryota</taxon>
        <taxon>Fungi</taxon>
        <taxon>Dikarya</taxon>
        <taxon>Ascomycota</taxon>
        <taxon>Pezizomycotina</taxon>
        <taxon>Eurotiomycetes</taxon>
        <taxon>Chaetothyriomycetidae</taxon>
        <taxon>Chaetothyriales</taxon>
        <taxon>Cyphellophoraceae</taxon>
        <taxon>Cyphellophora</taxon>
    </lineage>
</organism>
<dbReference type="Proteomes" id="UP000038010">
    <property type="component" value="Unassembled WGS sequence"/>
</dbReference>
<dbReference type="RefSeq" id="XP_018004584.1">
    <property type="nucleotide sequence ID" value="XM_018148773.1"/>
</dbReference>
<reference evidence="3 4" key="1">
    <citation type="submission" date="2015-06" db="EMBL/GenBank/DDBJ databases">
        <title>Draft genome of the ant-associated black yeast Phialophora attae CBS 131958.</title>
        <authorList>
            <person name="Moreno L.F."/>
            <person name="Stielow B.J."/>
            <person name="de Hoog S."/>
            <person name="Vicente V.A."/>
            <person name="Weiss V.A."/>
            <person name="de Vries M."/>
            <person name="Cruz L.M."/>
            <person name="Souza E.M."/>
        </authorList>
    </citation>
    <scope>NUCLEOTIDE SEQUENCE [LARGE SCALE GENOMIC DNA]</scope>
    <source>
        <strain evidence="3 4">CBS 131958</strain>
    </source>
</reference>
<proteinExistence type="predicted"/>
<feature type="domain" description="WKF" evidence="2">
    <location>
        <begin position="135"/>
        <end position="195"/>
    </location>
</feature>
<dbReference type="InterPro" id="IPR019327">
    <property type="entry name" value="WKF"/>
</dbReference>
<evidence type="ECO:0000313" key="3">
    <source>
        <dbReference type="EMBL" id="KPI44621.1"/>
    </source>
</evidence>
<dbReference type="Pfam" id="PF10180">
    <property type="entry name" value="WKF"/>
    <property type="match status" value="1"/>
</dbReference>
<sequence>MSSTHVPAWKRLGLKLKNAKETATPASIQNTHQPPSKKRRIDRRNSTAETPVHIKANGSSESPINGHEPVRDPKPKKQVSFTSDTKATDGDTAVSITPSEAIASDGNDKSVSKKPKKAKKQATAPSPGKSQDVLNYLTEYYRSNDTWKFNKNRETWILKHLFDTAAIQTTYNLPLAQYLYGIKSQNARDRLRMRCIAEGAKLGDEDNERNGESDVRTVPGAKAAVEIFVNDTEVVLEGSELDKLFQRTPRTALVLWALDPAAGATNAGLSTADKSKTGIAGSGDAARKKRKNRTAVVEYSSSSSSESSESESESSSDSSSESSDSES</sequence>
<evidence type="ECO:0000256" key="1">
    <source>
        <dbReference type="SAM" id="MobiDB-lite"/>
    </source>
</evidence>
<dbReference type="PANTHER" id="PTHR22306">
    <property type="entry name" value="CHROMOSOME 7 OPEN READING FRAME 50"/>
    <property type="match status" value="1"/>
</dbReference>
<dbReference type="PANTHER" id="PTHR22306:SF2">
    <property type="entry name" value="CHROMOSOME 7 OPEN READING FRAME 50"/>
    <property type="match status" value="1"/>
</dbReference>
<gene>
    <name evidence="3" type="ORF">AB675_8335</name>
</gene>
<evidence type="ECO:0000259" key="2">
    <source>
        <dbReference type="Pfam" id="PF10180"/>
    </source>
</evidence>
<dbReference type="EMBL" id="LFJN01000003">
    <property type="protein sequence ID" value="KPI44621.1"/>
    <property type="molecule type" value="Genomic_DNA"/>
</dbReference>
<dbReference type="AlphaFoldDB" id="A0A0N0NR30"/>
<protein>
    <recommendedName>
        <fullName evidence="2">WKF domain-containing protein</fullName>
    </recommendedName>
</protein>
<feature type="compositionally biased region" description="Polar residues" evidence="1">
    <location>
        <begin position="24"/>
        <end position="34"/>
    </location>
</feature>
<comment type="caution">
    <text evidence="3">The sequence shown here is derived from an EMBL/GenBank/DDBJ whole genome shotgun (WGS) entry which is preliminary data.</text>
</comment>
<feature type="compositionally biased region" description="Low complexity" evidence="1">
    <location>
        <begin position="315"/>
        <end position="327"/>
    </location>
</feature>
<name>A0A0N0NR30_9EURO</name>
<feature type="region of interest" description="Disordered" evidence="1">
    <location>
        <begin position="266"/>
        <end position="327"/>
    </location>
</feature>
<accession>A0A0N0NR30</accession>
<dbReference type="GeneID" id="28740653"/>
<dbReference type="STRING" id="1664694.A0A0N0NR30"/>
<dbReference type="VEuPathDB" id="FungiDB:AB675_8335"/>
<evidence type="ECO:0000313" key="4">
    <source>
        <dbReference type="Proteomes" id="UP000038010"/>
    </source>
</evidence>
<keyword evidence="4" id="KW-1185">Reference proteome</keyword>
<dbReference type="OrthoDB" id="10261563at2759"/>